<sequence length="411" mass="46864">MPATRSLAELQTEISRLDDRYRLECIIGAGSYGIVIRARDTKDNDSLVAMKRVNKEIFDETVLAERILREIKLLAHFNDHNIIGLRNILTPEDPENFEHFYIVMDIMETDLKQVLRSRQELTEAHTQFFIYQALRALHIIHSAGVIHRDITPANILVNTNCDLKICDFGLAKEENNQGEYMTDYVTMRWYRAPELVMEDKDYSAQIDVWGIGCILGELLGSRPLFQGKDRVNQLDKIIEVIGTPSDEDISSVGSCAAQKYLRKKGHRPAVDWRERYPKASAEALDLLRRMLVFNPNQRITVLQAMRHPFLEQLHDDADDEVSYTPFHFDEPEQKTVLDVKRAIYAESVRFHRDHPSSMRATGTHSAFTTTSVAAPSVATEGEGRSAQQTIEKDIPEDAADGNFERDQASSD</sequence>
<gene>
    <name evidence="9" type="ORF">JKF63_02162</name>
</gene>
<feature type="domain" description="Protein kinase" evidence="8">
    <location>
        <begin position="21"/>
        <end position="310"/>
    </location>
</feature>
<dbReference type="InterPro" id="IPR017441">
    <property type="entry name" value="Protein_kinase_ATP_BS"/>
</dbReference>
<dbReference type="PROSITE" id="PS00109">
    <property type="entry name" value="PROTEIN_KINASE_TYR"/>
    <property type="match status" value="1"/>
</dbReference>
<dbReference type="PROSITE" id="PS50011">
    <property type="entry name" value="PROTEIN_KINASE_DOM"/>
    <property type="match status" value="1"/>
</dbReference>
<evidence type="ECO:0000256" key="3">
    <source>
        <dbReference type="ARBA" id="ARBA00022741"/>
    </source>
</evidence>
<dbReference type="GeneID" id="94288281"/>
<dbReference type="FunFam" id="3.30.200.20:FF:000564">
    <property type="entry name" value="Mitogen-activated protein kinase"/>
    <property type="match status" value="1"/>
</dbReference>
<evidence type="ECO:0000256" key="6">
    <source>
        <dbReference type="PROSITE-ProRule" id="PRU10141"/>
    </source>
</evidence>
<evidence type="ECO:0000256" key="2">
    <source>
        <dbReference type="ARBA" id="ARBA00022679"/>
    </source>
</evidence>
<dbReference type="Proteomes" id="UP000674318">
    <property type="component" value="Unassembled WGS sequence"/>
</dbReference>
<dbReference type="InterPro" id="IPR011009">
    <property type="entry name" value="Kinase-like_dom_sf"/>
</dbReference>
<name>A0A836L1T7_9TRYP</name>
<feature type="region of interest" description="Disordered" evidence="7">
    <location>
        <begin position="373"/>
        <end position="411"/>
    </location>
</feature>
<keyword evidence="2" id="KW-0808">Transferase</keyword>
<dbReference type="InterPro" id="IPR050117">
    <property type="entry name" value="MAPK"/>
</dbReference>
<evidence type="ECO:0000259" key="8">
    <source>
        <dbReference type="PROSITE" id="PS50011"/>
    </source>
</evidence>
<keyword evidence="5 6" id="KW-0067">ATP-binding</keyword>
<protein>
    <recommendedName>
        <fullName evidence="8">Protein kinase domain-containing protein</fullName>
    </recommendedName>
</protein>
<evidence type="ECO:0000313" key="10">
    <source>
        <dbReference type="Proteomes" id="UP000674318"/>
    </source>
</evidence>
<evidence type="ECO:0000256" key="1">
    <source>
        <dbReference type="ARBA" id="ARBA00022527"/>
    </source>
</evidence>
<dbReference type="Gene3D" id="1.10.510.10">
    <property type="entry name" value="Transferase(Phosphotransferase) domain 1"/>
    <property type="match status" value="1"/>
</dbReference>
<dbReference type="GO" id="GO:0004674">
    <property type="term" value="F:protein serine/threonine kinase activity"/>
    <property type="evidence" value="ECO:0007669"/>
    <property type="project" value="UniProtKB-KW"/>
</dbReference>
<dbReference type="InterPro" id="IPR008266">
    <property type="entry name" value="Tyr_kinase_AS"/>
</dbReference>
<organism evidence="9 10">
    <name type="scientific">Porcisia hertigi</name>
    <dbReference type="NCBI Taxonomy" id="2761500"/>
    <lineage>
        <taxon>Eukaryota</taxon>
        <taxon>Discoba</taxon>
        <taxon>Euglenozoa</taxon>
        <taxon>Kinetoplastea</taxon>
        <taxon>Metakinetoplastina</taxon>
        <taxon>Trypanosomatida</taxon>
        <taxon>Trypanosomatidae</taxon>
        <taxon>Leishmaniinae</taxon>
        <taxon>Porcisia</taxon>
    </lineage>
</organism>
<dbReference type="InterPro" id="IPR000719">
    <property type="entry name" value="Prot_kinase_dom"/>
</dbReference>
<dbReference type="FunFam" id="1.10.510.10:FF:000040">
    <property type="entry name" value="Mitogen-activated protein kinase"/>
    <property type="match status" value="1"/>
</dbReference>
<dbReference type="KEGG" id="phet:94288281"/>
<dbReference type="PROSITE" id="PS00107">
    <property type="entry name" value="PROTEIN_KINASE_ATP"/>
    <property type="match status" value="1"/>
</dbReference>
<dbReference type="SUPFAM" id="SSF56112">
    <property type="entry name" value="Protein kinase-like (PK-like)"/>
    <property type="match status" value="1"/>
</dbReference>
<evidence type="ECO:0000313" key="9">
    <source>
        <dbReference type="EMBL" id="KAG5495109.1"/>
    </source>
</evidence>
<proteinExistence type="predicted"/>
<keyword evidence="1" id="KW-0723">Serine/threonine-protein kinase</keyword>
<keyword evidence="4" id="KW-0418">Kinase</keyword>
<comment type="caution">
    <text evidence="9">The sequence shown here is derived from an EMBL/GenBank/DDBJ whole genome shotgun (WGS) entry which is preliminary data.</text>
</comment>
<dbReference type="Pfam" id="PF00069">
    <property type="entry name" value="Pkinase"/>
    <property type="match status" value="1"/>
</dbReference>
<keyword evidence="10" id="KW-1185">Reference proteome</keyword>
<dbReference type="CDD" id="cd07834">
    <property type="entry name" value="STKc_MAPK"/>
    <property type="match status" value="1"/>
</dbReference>
<dbReference type="GO" id="GO:0005524">
    <property type="term" value="F:ATP binding"/>
    <property type="evidence" value="ECO:0007669"/>
    <property type="project" value="UniProtKB-UniRule"/>
</dbReference>
<dbReference type="EMBL" id="JAFJZO010000033">
    <property type="protein sequence ID" value="KAG5495109.1"/>
    <property type="molecule type" value="Genomic_DNA"/>
</dbReference>
<accession>A0A836L1T7</accession>
<feature type="binding site" evidence="6">
    <location>
        <position position="51"/>
    </location>
    <ligand>
        <name>ATP</name>
        <dbReference type="ChEBI" id="CHEBI:30616"/>
    </ligand>
</feature>
<evidence type="ECO:0000256" key="7">
    <source>
        <dbReference type="SAM" id="MobiDB-lite"/>
    </source>
</evidence>
<evidence type="ECO:0000256" key="5">
    <source>
        <dbReference type="ARBA" id="ARBA00022840"/>
    </source>
</evidence>
<reference evidence="9 10" key="1">
    <citation type="submission" date="2021-02" db="EMBL/GenBank/DDBJ databases">
        <title>Porcisia hertigi Genome sequencing and assembly.</title>
        <authorList>
            <person name="Almutairi H."/>
            <person name="Gatherer D."/>
        </authorList>
    </citation>
    <scope>NUCLEOTIDE SEQUENCE [LARGE SCALE GENOMIC DNA]</scope>
    <source>
        <strain evidence="9 10">C119</strain>
    </source>
</reference>
<dbReference type="AlphaFoldDB" id="A0A836L1T7"/>
<dbReference type="Gene3D" id="3.30.200.20">
    <property type="entry name" value="Phosphorylase Kinase, domain 1"/>
    <property type="match status" value="1"/>
</dbReference>
<dbReference type="PANTHER" id="PTHR24055">
    <property type="entry name" value="MITOGEN-ACTIVATED PROTEIN KINASE"/>
    <property type="match status" value="1"/>
</dbReference>
<evidence type="ECO:0000256" key="4">
    <source>
        <dbReference type="ARBA" id="ARBA00022777"/>
    </source>
</evidence>
<dbReference type="RefSeq" id="XP_067754361.1">
    <property type="nucleotide sequence ID" value="XM_067898204.1"/>
</dbReference>
<feature type="compositionally biased region" description="Basic and acidic residues" evidence="7">
    <location>
        <begin position="402"/>
        <end position="411"/>
    </location>
</feature>
<keyword evidence="3 6" id="KW-0547">Nucleotide-binding</keyword>
<dbReference type="OrthoDB" id="192887at2759"/>